<dbReference type="RefSeq" id="WP_154445914.1">
    <property type="nucleotide sequence ID" value="NZ_WIND01000004.1"/>
</dbReference>
<evidence type="ECO:0000259" key="4">
    <source>
        <dbReference type="PROSITE" id="PS50043"/>
    </source>
</evidence>
<dbReference type="EMBL" id="WIND01000004">
    <property type="protein sequence ID" value="MSU89426.1"/>
    <property type="molecule type" value="Genomic_DNA"/>
</dbReference>
<dbReference type="InterPro" id="IPR036693">
    <property type="entry name" value="TF_LuxR_autoind-bd_dom_sf"/>
</dbReference>
<organism evidence="5 6">
    <name type="scientific">Halovulum marinum</name>
    <dbReference type="NCBI Taxonomy" id="2662447"/>
    <lineage>
        <taxon>Bacteria</taxon>
        <taxon>Pseudomonadati</taxon>
        <taxon>Pseudomonadota</taxon>
        <taxon>Alphaproteobacteria</taxon>
        <taxon>Rhodobacterales</taxon>
        <taxon>Paracoccaceae</taxon>
        <taxon>Halovulum</taxon>
    </lineage>
</organism>
<dbReference type="SMART" id="SM00421">
    <property type="entry name" value="HTH_LUXR"/>
    <property type="match status" value="1"/>
</dbReference>
<dbReference type="PROSITE" id="PS00622">
    <property type="entry name" value="HTH_LUXR_1"/>
    <property type="match status" value="1"/>
</dbReference>
<evidence type="ECO:0000256" key="1">
    <source>
        <dbReference type="ARBA" id="ARBA00023015"/>
    </source>
</evidence>
<dbReference type="PRINTS" id="PR00038">
    <property type="entry name" value="HTHLUXR"/>
</dbReference>
<dbReference type="Proteomes" id="UP000474957">
    <property type="component" value="Unassembled WGS sequence"/>
</dbReference>
<evidence type="ECO:0000256" key="3">
    <source>
        <dbReference type="ARBA" id="ARBA00023163"/>
    </source>
</evidence>
<dbReference type="Gene3D" id="1.10.10.10">
    <property type="entry name" value="Winged helix-like DNA-binding domain superfamily/Winged helix DNA-binding domain"/>
    <property type="match status" value="1"/>
</dbReference>
<evidence type="ECO:0000313" key="6">
    <source>
        <dbReference type="Proteomes" id="UP000474957"/>
    </source>
</evidence>
<keyword evidence="1" id="KW-0805">Transcription regulation</keyword>
<dbReference type="InterPro" id="IPR005143">
    <property type="entry name" value="TF_LuxR_autoind-bd_dom"/>
</dbReference>
<keyword evidence="2" id="KW-0238">DNA-binding</keyword>
<reference evidence="5 6" key="1">
    <citation type="submission" date="2019-10" db="EMBL/GenBank/DDBJ databases">
        <title>Cognatihalovulum marinum gen. nov. sp. nov., a new member of the family Rhodobacteraceae isolated from deep seawater of the Northwest Indian Ocean.</title>
        <authorList>
            <person name="Ruan C."/>
            <person name="Wang J."/>
            <person name="Zheng X."/>
            <person name="Song L."/>
            <person name="Zhu Y."/>
            <person name="Huang Y."/>
            <person name="Lu Z."/>
            <person name="Du W."/>
            <person name="Huang L."/>
            <person name="Dai X."/>
        </authorList>
    </citation>
    <scope>NUCLEOTIDE SEQUENCE [LARGE SCALE GENOMIC DNA]</scope>
    <source>
        <strain evidence="5 6">2CG4</strain>
    </source>
</reference>
<dbReference type="SUPFAM" id="SSF46894">
    <property type="entry name" value="C-terminal effector domain of the bipartite response regulators"/>
    <property type="match status" value="1"/>
</dbReference>
<name>A0A6L5YYR5_9RHOB</name>
<dbReference type="PANTHER" id="PTHR44688">
    <property type="entry name" value="DNA-BINDING TRANSCRIPTIONAL ACTIVATOR DEVR_DOSR"/>
    <property type="match status" value="1"/>
</dbReference>
<dbReference type="GO" id="GO:0006355">
    <property type="term" value="P:regulation of DNA-templated transcription"/>
    <property type="evidence" value="ECO:0007669"/>
    <property type="project" value="InterPro"/>
</dbReference>
<keyword evidence="3" id="KW-0804">Transcription</keyword>
<dbReference type="GO" id="GO:0003677">
    <property type="term" value="F:DNA binding"/>
    <property type="evidence" value="ECO:0007669"/>
    <property type="project" value="UniProtKB-KW"/>
</dbReference>
<dbReference type="AlphaFoldDB" id="A0A6L5YYR5"/>
<accession>A0A6L5YYR5</accession>
<dbReference type="InterPro" id="IPR016032">
    <property type="entry name" value="Sig_transdc_resp-reg_C-effctor"/>
</dbReference>
<comment type="caution">
    <text evidence="5">The sequence shown here is derived from an EMBL/GenBank/DDBJ whole genome shotgun (WGS) entry which is preliminary data.</text>
</comment>
<dbReference type="Gene3D" id="3.30.450.80">
    <property type="entry name" value="Transcription factor LuxR-like, autoinducer-binding domain"/>
    <property type="match status" value="1"/>
</dbReference>
<dbReference type="PROSITE" id="PS50043">
    <property type="entry name" value="HTH_LUXR_2"/>
    <property type="match status" value="1"/>
</dbReference>
<gene>
    <name evidence="5" type="ORF">GE300_07330</name>
</gene>
<feature type="domain" description="HTH luxR-type" evidence="4">
    <location>
        <begin position="179"/>
        <end position="244"/>
    </location>
</feature>
<dbReference type="InterPro" id="IPR000792">
    <property type="entry name" value="Tscrpt_reg_LuxR_C"/>
</dbReference>
<dbReference type="Pfam" id="PF00196">
    <property type="entry name" value="GerE"/>
    <property type="match status" value="1"/>
</dbReference>
<dbReference type="Pfam" id="PF03472">
    <property type="entry name" value="Autoind_bind"/>
    <property type="match status" value="1"/>
</dbReference>
<dbReference type="SUPFAM" id="SSF75516">
    <property type="entry name" value="Pheromone-binding domain of LuxR-like quorum-sensing transcription factors"/>
    <property type="match status" value="1"/>
</dbReference>
<protein>
    <recommendedName>
        <fullName evidence="4">HTH luxR-type domain-containing protein</fullName>
    </recommendedName>
</protein>
<dbReference type="InterPro" id="IPR036388">
    <property type="entry name" value="WH-like_DNA-bd_sf"/>
</dbReference>
<proteinExistence type="predicted"/>
<evidence type="ECO:0000256" key="2">
    <source>
        <dbReference type="ARBA" id="ARBA00023125"/>
    </source>
</evidence>
<dbReference type="PANTHER" id="PTHR44688:SF16">
    <property type="entry name" value="DNA-BINDING TRANSCRIPTIONAL ACTIVATOR DEVR_DOSR"/>
    <property type="match status" value="1"/>
</dbReference>
<sequence length="249" mass="27913">MSQSIGVGTSCRLDGFLESCAKATWTEPLWYAAIEFFRSQGFTSICYQHLPPLGAPDEDKIRVAASGYDEAWSRRYIAEKMYRTDPIPAQAVSAEEPFRWGDIRKLREMTKPELRILELLESRGGDGLAIPAFGPGGRNGYFGLGLSDPERSIGRAEMSRHQLACQAAHLRYCRLLRQNLPEMPLLSTRERELLGWVARGKSNNVIAEIMQISPHTVDAYLRRVFYKLGTTDRISAVVKAIGSGLIRGY</sequence>
<keyword evidence="6" id="KW-1185">Reference proteome</keyword>
<evidence type="ECO:0000313" key="5">
    <source>
        <dbReference type="EMBL" id="MSU89426.1"/>
    </source>
</evidence>
<dbReference type="CDD" id="cd06170">
    <property type="entry name" value="LuxR_C_like"/>
    <property type="match status" value="1"/>
</dbReference>